<evidence type="ECO:0000313" key="3">
    <source>
        <dbReference type="Proteomes" id="UP001220324"/>
    </source>
</evidence>
<evidence type="ECO:0000256" key="1">
    <source>
        <dbReference type="SAM" id="MobiDB-lite"/>
    </source>
</evidence>
<sequence>MGMTMRSQRVGLNPRLPDPRPEAANPAISPEYPNVEDFSLAEDDSHVEDDSHDEVYFVVSITYDYSTITARARRHHFGW</sequence>
<comment type="caution">
    <text evidence="2">The sequence shown here is derived from an EMBL/GenBank/DDBJ whole genome shotgun (WGS) entry which is preliminary data.</text>
</comment>
<organism evidence="2 3">
    <name type="scientific">Penicillium frequentans</name>
    <dbReference type="NCBI Taxonomy" id="3151616"/>
    <lineage>
        <taxon>Eukaryota</taxon>
        <taxon>Fungi</taxon>
        <taxon>Dikarya</taxon>
        <taxon>Ascomycota</taxon>
        <taxon>Pezizomycotina</taxon>
        <taxon>Eurotiomycetes</taxon>
        <taxon>Eurotiomycetidae</taxon>
        <taxon>Eurotiales</taxon>
        <taxon>Aspergillaceae</taxon>
        <taxon>Penicillium</taxon>
    </lineage>
</organism>
<name>A0AAD6GCM4_9EURO</name>
<evidence type="ECO:0000313" key="2">
    <source>
        <dbReference type="EMBL" id="KAJ5533357.1"/>
    </source>
</evidence>
<protein>
    <submittedName>
        <fullName evidence="2">Uncharacterized protein</fullName>
    </submittedName>
</protein>
<keyword evidence="3" id="KW-1185">Reference proteome</keyword>
<dbReference type="EMBL" id="JAQIZZ010000007">
    <property type="protein sequence ID" value="KAJ5533357.1"/>
    <property type="molecule type" value="Genomic_DNA"/>
</dbReference>
<reference evidence="2 3" key="1">
    <citation type="journal article" date="2023" name="IMA Fungus">
        <title>Comparative genomic study of the Penicillium genus elucidates a diverse pangenome and 15 lateral gene transfer events.</title>
        <authorList>
            <person name="Petersen C."/>
            <person name="Sorensen T."/>
            <person name="Nielsen M.R."/>
            <person name="Sondergaard T.E."/>
            <person name="Sorensen J.L."/>
            <person name="Fitzpatrick D.A."/>
            <person name="Frisvad J.C."/>
            <person name="Nielsen K.L."/>
        </authorList>
    </citation>
    <scope>NUCLEOTIDE SEQUENCE [LARGE SCALE GENOMIC DNA]</scope>
    <source>
        <strain evidence="2 3">IBT 35679</strain>
    </source>
</reference>
<dbReference type="AlphaFoldDB" id="A0AAD6GCM4"/>
<accession>A0AAD6GCM4</accession>
<feature type="region of interest" description="Disordered" evidence="1">
    <location>
        <begin position="1"/>
        <end position="46"/>
    </location>
</feature>
<dbReference type="Proteomes" id="UP001220324">
    <property type="component" value="Unassembled WGS sequence"/>
</dbReference>
<proteinExistence type="predicted"/>
<gene>
    <name evidence="2" type="ORF">N7494_009909</name>
</gene>